<reference evidence="2 3" key="1">
    <citation type="submission" date="2021-03" db="EMBL/GenBank/DDBJ databases">
        <title>Thiomicrorhabdus sp.nov.,novel sulfur-oxidizing bacteria isolated from coastal sediment.</title>
        <authorList>
            <person name="Liu X."/>
        </authorList>
    </citation>
    <scope>NUCLEOTIDE SEQUENCE [LARGE SCALE GENOMIC DNA]</scope>
    <source>
        <strain evidence="2 3">6S2-11</strain>
    </source>
</reference>
<feature type="domain" description="HTH cro/C1-type" evidence="1">
    <location>
        <begin position="29"/>
        <end position="84"/>
    </location>
</feature>
<gene>
    <name evidence="2" type="ORF">J3998_08270</name>
</gene>
<proteinExistence type="predicted"/>
<keyword evidence="3" id="KW-1185">Reference proteome</keyword>
<accession>A0ABS3Q614</accession>
<sequence>MKNQNSKEQLMIEGLKQVWAGEKTEGELLRYLRKEILGLTQQQYSQLAGISRRTLSDIENGKIQANSAVLNQAFKPLGLKLGLVPRFENHWQQLLSTN</sequence>
<dbReference type="Gene3D" id="1.10.260.40">
    <property type="entry name" value="lambda repressor-like DNA-binding domains"/>
    <property type="match status" value="1"/>
</dbReference>
<dbReference type="Proteomes" id="UP000664835">
    <property type="component" value="Unassembled WGS sequence"/>
</dbReference>
<dbReference type="EMBL" id="JAGETV010000013">
    <property type="protein sequence ID" value="MBO1927573.1"/>
    <property type="molecule type" value="Genomic_DNA"/>
</dbReference>
<dbReference type="InterPro" id="IPR001387">
    <property type="entry name" value="Cro/C1-type_HTH"/>
</dbReference>
<dbReference type="PROSITE" id="PS50943">
    <property type="entry name" value="HTH_CROC1"/>
    <property type="match status" value="1"/>
</dbReference>
<dbReference type="InterPro" id="IPR010982">
    <property type="entry name" value="Lambda_DNA-bd_dom_sf"/>
</dbReference>
<dbReference type="RefSeq" id="WP_208149947.1">
    <property type="nucleotide sequence ID" value="NZ_JAGETV010000013.1"/>
</dbReference>
<organism evidence="2 3">
    <name type="scientific">Thiomicrorhabdus marina</name>
    <dbReference type="NCBI Taxonomy" id="2818442"/>
    <lineage>
        <taxon>Bacteria</taxon>
        <taxon>Pseudomonadati</taxon>
        <taxon>Pseudomonadota</taxon>
        <taxon>Gammaproteobacteria</taxon>
        <taxon>Thiotrichales</taxon>
        <taxon>Piscirickettsiaceae</taxon>
        <taxon>Thiomicrorhabdus</taxon>
    </lineage>
</organism>
<protein>
    <submittedName>
        <fullName evidence="2">Helix-turn-helix transcriptional regulator</fullName>
    </submittedName>
</protein>
<evidence type="ECO:0000313" key="3">
    <source>
        <dbReference type="Proteomes" id="UP000664835"/>
    </source>
</evidence>
<dbReference type="CDD" id="cd00093">
    <property type="entry name" value="HTH_XRE"/>
    <property type="match status" value="1"/>
</dbReference>
<name>A0ABS3Q614_9GAMM</name>
<evidence type="ECO:0000259" key="1">
    <source>
        <dbReference type="PROSITE" id="PS50943"/>
    </source>
</evidence>
<dbReference type="Pfam" id="PF01381">
    <property type="entry name" value="HTH_3"/>
    <property type="match status" value="1"/>
</dbReference>
<dbReference type="SUPFAM" id="SSF47413">
    <property type="entry name" value="lambda repressor-like DNA-binding domains"/>
    <property type="match status" value="1"/>
</dbReference>
<comment type="caution">
    <text evidence="2">The sequence shown here is derived from an EMBL/GenBank/DDBJ whole genome shotgun (WGS) entry which is preliminary data.</text>
</comment>
<evidence type="ECO:0000313" key="2">
    <source>
        <dbReference type="EMBL" id="MBO1927573.1"/>
    </source>
</evidence>
<dbReference type="SMART" id="SM00530">
    <property type="entry name" value="HTH_XRE"/>
    <property type="match status" value="1"/>
</dbReference>